<feature type="chain" id="PRO_5019486972" evidence="7">
    <location>
        <begin position="22"/>
        <end position="230"/>
    </location>
</feature>
<keyword evidence="2 6" id="KW-0500">Molybdenum</keyword>
<gene>
    <name evidence="8" type="ORF">H206_00433</name>
</gene>
<evidence type="ECO:0000256" key="7">
    <source>
        <dbReference type="SAM" id="SignalP"/>
    </source>
</evidence>
<feature type="binding site" evidence="6">
    <location>
        <position position="184"/>
    </location>
    <ligand>
        <name>molybdate</name>
        <dbReference type="ChEBI" id="CHEBI:36264"/>
    </ligand>
</feature>
<dbReference type="PIRSF" id="PIRSF004846">
    <property type="entry name" value="ModA"/>
    <property type="match status" value="1"/>
</dbReference>
<proteinExistence type="inferred from homology"/>
<dbReference type="PANTHER" id="PTHR30632">
    <property type="entry name" value="MOLYBDATE-BINDING PERIPLASMIC PROTEIN"/>
    <property type="match status" value="1"/>
</dbReference>
<evidence type="ECO:0000256" key="6">
    <source>
        <dbReference type="PIRSR" id="PIRSR004846-1"/>
    </source>
</evidence>
<reference evidence="8 9" key="1">
    <citation type="submission" date="2017-01" db="EMBL/GenBank/DDBJ databases">
        <title>The cable genome- insights into the physiology and evolution of filamentous bacteria capable of sulfide oxidation via long distance electron transfer.</title>
        <authorList>
            <person name="Schreiber L."/>
            <person name="Bjerg J.T."/>
            <person name="Boggild A."/>
            <person name="Van De Vossenberg J."/>
            <person name="Meysman F."/>
            <person name="Nielsen L.P."/>
            <person name="Schramm A."/>
            <person name="Kjeldsen K.U."/>
        </authorList>
    </citation>
    <scope>NUCLEOTIDE SEQUENCE [LARGE SCALE GENOMIC DNA]</scope>
    <source>
        <strain evidence="8">MCF</strain>
    </source>
</reference>
<evidence type="ECO:0000313" key="9">
    <source>
        <dbReference type="Proteomes" id="UP000287853"/>
    </source>
</evidence>
<keyword evidence="9" id="KW-1185">Reference proteome</keyword>
<sequence length="230" mass="25249">MKLKALIIVLVLHFFTVAASAETVYLSAAASMTDALKEIITDFNAGHPMAKIQTNFGSSGRLAKQVDQGAPADLYISANPKWMNYLVGKKLIALGTDRIFAYNKLVFLGGKRSTPLTLNKLTDLERIALGSPQSVPAGQYAKQALEHAKIYRILEQKRKLVLAKDVRQALLYADRGEVDGAFVYQTDALLARNAKILFTVPDDLYDRVAYPLGLTLAGAKNTSQRPYMSI</sequence>
<dbReference type="GO" id="GO:1901359">
    <property type="term" value="F:tungstate binding"/>
    <property type="evidence" value="ECO:0007669"/>
    <property type="project" value="UniProtKB-ARBA"/>
</dbReference>
<dbReference type="Proteomes" id="UP000287853">
    <property type="component" value="Unassembled WGS sequence"/>
</dbReference>
<dbReference type="PANTHER" id="PTHR30632:SF0">
    <property type="entry name" value="SULFATE-BINDING PROTEIN"/>
    <property type="match status" value="1"/>
</dbReference>
<feature type="signal peptide" evidence="7">
    <location>
        <begin position="1"/>
        <end position="21"/>
    </location>
</feature>
<feature type="binding site" evidence="6">
    <location>
        <position position="59"/>
    </location>
    <ligand>
        <name>molybdate</name>
        <dbReference type="ChEBI" id="CHEBI:36264"/>
    </ligand>
</feature>
<accession>A0A444IYZ9</accession>
<comment type="caution">
    <text evidence="8">The sequence shown here is derived from an EMBL/GenBank/DDBJ whole genome shotgun (WGS) entry which is preliminary data.</text>
</comment>
<dbReference type="SUPFAM" id="SSF53850">
    <property type="entry name" value="Periplasmic binding protein-like II"/>
    <property type="match status" value="1"/>
</dbReference>
<dbReference type="NCBIfam" id="TIGR01256">
    <property type="entry name" value="modA"/>
    <property type="match status" value="1"/>
</dbReference>
<evidence type="ECO:0000256" key="3">
    <source>
        <dbReference type="ARBA" id="ARBA00022723"/>
    </source>
</evidence>
<feature type="binding site" evidence="6">
    <location>
        <position position="31"/>
    </location>
    <ligand>
        <name>molybdate</name>
        <dbReference type="ChEBI" id="CHEBI:36264"/>
    </ligand>
</feature>
<evidence type="ECO:0000256" key="4">
    <source>
        <dbReference type="ARBA" id="ARBA00022729"/>
    </source>
</evidence>
<keyword evidence="3 6" id="KW-0479">Metal-binding</keyword>
<dbReference type="Gene3D" id="3.40.190.10">
    <property type="entry name" value="Periplasmic binding protein-like II"/>
    <property type="match status" value="2"/>
</dbReference>
<organism evidence="8 9">
    <name type="scientific">Candidatus Electrothrix aarhusensis</name>
    <dbReference type="NCBI Taxonomy" id="1859131"/>
    <lineage>
        <taxon>Bacteria</taxon>
        <taxon>Pseudomonadati</taxon>
        <taxon>Thermodesulfobacteriota</taxon>
        <taxon>Desulfobulbia</taxon>
        <taxon>Desulfobulbales</taxon>
        <taxon>Desulfobulbaceae</taxon>
        <taxon>Candidatus Electrothrix</taxon>
    </lineage>
</organism>
<dbReference type="EMBL" id="MTKO01000069">
    <property type="protein sequence ID" value="RWX46141.1"/>
    <property type="molecule type" value="Genomic_DNA"/>
</dbReference>
<dbReference type="FunFam" id="3.40.190.10:FF:000035">
    <property type="entry name" value="Molybdate ABC transporter substrate-binding protein"/>
    <property type="match status" value="1"/>
</dbReference>
<dbReference type="InterPro" id="IPR050682">
    <property type="entry name" value="ModA/WtpA"/>
</dbReference>
<protein>
    <submittedName>
        <fullName evidence="8">Molybdate transport system substrate-binding protein</fullName>
    </submittedName>
</protein>
<comment type="subunit">
    <text evidence="5">The complex is composed of two ATP-binding proteins (ModC), two transmembrane proteins (ModB) and a solute-binding protein (ModA).</text>
</comment>
<dbReference type="GO" id="GO:0015689">
    <property type="term" value="P:molybdate ion transport"/>
    <property type="evidence" value="ECO:0007669"/>
    <property type="project" value="InterPro"/>
</dbReference>
<feature type="binding site" evidence="6">
    <location>
        <position position="166"/>
    </location>
    <ligand>
        <name>molybdate</name>
        <dbReference type="ChEBI" id="CHEBI:36264"/>
    </ligand>
</feature>
<evidence type="ECO:0000256" key="1">
    <source>
        <dbReference type="ARBA" id="ARBA00009175"/>
    </source>
</evidence>
<dbReference type="InterPro" id="IPR005950">
    <property type="entry name" value="ModA"/>
</dbReference>
<evidence type="ECO:0000256" key="5">
    <source>
        <dbReference type="ARBA" id="ARBA00062515"/>
    </source>
</evidence>
<comment type="similarity">
    <text evidence="1">Belongs to the bacterial solute-binding protein ModA family.</text>
</comment>
<evidence type="ECO:0000256" key="2">
    <source>
        <dbReference type="ARBA" id="ARBA00022505"/>
    </source>
</evidence>
<dbReference type="GO" id="GO:0030973">
    <property type="term" value="F:molybdate ion binding"/>
    <property type="evidence" value="ECO:0007669"/>
    <property type="project" value="TreeGrafter"/>
</dbReference>
<name>A0A444IYZ9_9BACT</name>
<keyword evidence="4 7" id="KW-0732">Signal</keyword>
<dbReference type="GO" id="GO:0046872">
    <property type="term" value="F:metal ion binding"/>
    <property type="evidence" value="ECO:0007669"/>
    <property type="project" value="UniProtKB-KW"/>
</dbReference>
<evidence type="ECO:0000313" key="8">
    <source>
        <dbReference type="EMBL" id="RWX46141.1"/>
    </source>
</evidence>
<dbReference type="AlphaFoldDB" id="A0A444IYZ9"/>
<feature type="binding site" evidence="6">
    <location>
        <position position="137"/>
    </location>
    <ligand>
        <name>molybdate</name>
        <dbReference type="ChEBI" id="CHEBI:36264"/>
    </ligand>
</feature>
<dbReference type="Pfam" id="PF13531">
    <property type="entry name" value="SBP_bac_11"/>
    <property type="match status" value="1"/>
</dbReference>